<organism evidence="4 5">
    <name type="scientific">Staphylococcus saprophyticus</name>
    <dbReference type="NCBI Taxonomy" id="29385"/>
    <lineage>
        <taxon>Bacteria</taxon>
        <taxon>Bacillati</taxon>
        <taxon>Bacillota</taxon>
        <taxon>Bacilli</taxon>
        <taxon>Bacillales</taxon>
        <taxon>Staphylococcaceae</taxon>
        <taxon>Staphylococcus</taxon>
    </lineage>
</organism>
<feature type="domain" description="Protein YjdM C-terminal" evidence="2">
    <location>
        <begin position="47"/>
        <end position="114"/>
    </location>
</feature>
<sequence length="117" mass="13011">MEYTLPNCPKCESSYTYEDGNLLVCPMCGHEWSETENKENMEAQITRDVNGHELVDGDSVTVIKDLKVKGTSFVIKQGTKVKSIRIVEPEDGHDIDAKVDKIGLVGLKSSLVKKLKN</sequence>
<dbReference type="PANTHER" id="PTHR30305">
    <property type="entry name" value="PROTEIN YJDM-RELATED"/>
    <property type="match status" value="1"/>
</dbReference>
<dbReference type="SUPFAM" id="SSF57783">
    <property type="entry name" value="Zinc beta-ribbon"/>
    <property type="match status" value="1"/>
</dbReference>
<dbReference type="SUPFAM" id="SSF82057">
    <property type="entry name" value="Prokaryotic SH3-related domain"/>
    <property type="match status" value="1"/>
</dbReference>
<dbReference type="PANTHER" id="PTHR30305:SF3">
    <property type="entry name" value="PROTEIN YJDM"/>
    <property type="match status" value="1"/>
</dbReference>
<evidence type="ECO:0000256" key="1">
    <source>
        <dbReference type="ARBA" id="ARBA00009248"/>
    </source>
</evidence>
<dbReference type="NCBIfam" id="TIGR00686">
    <property type="entry name" value="phnA"/>
    <property type="match status" value="1"/>
</dbReference>
<dbReference type="InterPro" id="IPR013987">
    <property type="entry name" value="YjdM_N"/>
</dbReference>
<evidence type="ECO:0000313" key="4">
    <source>
        <dbReference type="EMBL" id="SUM84370.1"/>
    </source>
</evidence>
<evidence type="ECO:0000259" key="2">
    <source>
        <dbReference type="Pfam" id="PF03831"/>
    </source>
</evidence>
<evidence type="ECO:0000313" key="5">
    <source>
        <dbReference type="Proteomes" id="UP000254707"/>
    </source>
</evidence>
<dbReference type="Pfam" id="PF03831">
    <property type="entry name" value="YjdM"/>
    <property type="match status" value="1"/>
</dbReference>
<gene>
    <name evidence="4" type="ORF">NCTC7688_02445</name>
</gene>
<dbReference type="EMBL" id="UHED01000001">
    <property type="protein sequence ID" value="SUM84370.1"/>
    <property type="molecule type" value="Genomic_DNA"/>
</dbReference>
<dbReference type="Pfam" id="PF08274">
    <property type="entry name" value="Zn_Ribbon_YjdM"/>
    <property type="match status" value="1"/>
</dbReference>
<evidence type="ECO:0000259" key="3">
    <source>
        <dbReference type="Pfam" id="PF08274"/>
    </source>
</evidence>
<name>A0A380HQP1_STASA</name>
<feature type="domain" description="Protein YjdM N-terminal" evidence="3">
    <location>
        <begin position="4"/>
        <end position="33"/>
    </location>
</feature>
<dbReference type="OMA" id="SCLYEWN"/>
<dbReference type="Gene3D" id="2.30.30.40">
    <property type="entry name" value="SH3 Domains"/>
    <property type="match status" value="1"/>
</dbReference>
<dbReference type="RefSeq" id="WP_011303800.1">
    <property type="nucleotide sequence ID" value="NZ_CAXOKG010000005.1"/>
</dbReference>
<accession>A0A380HQP1</accession>
<reference evidence="4 5" key="1">
    <citation type="submission" date="2018-06" db="EMBL/GenBank/DDBJ databases">
        <authorList>
            <consortium name="Pathogen Informatics"/>
            <person name="Doyle S."/>
        </authorList>
    </citation>
    <scope>NUCLEOTIDE SEQUENCE [LARGE SCALE GENOMIC DNA]</scope>
    <source>
        <strain evidence="4 5">NCTC7688</strain>
    </source>
</reference>
<proteinExistence type="inferred from homology"/>
<dbReference type="GeneID" id="3616414"/>
<dbReference type="InterPro" id="IPR013988">
    <property type="entry name" value="YjdM_C"/>
</dbReference>
<dbReference type="AlphaFoldDB" id="A0A380HQP1"/>
<protein>
    <submittedName>
        <fullName evidence="4">Alkylphosphonate uptake protein</fullName>
    </submittedName>
</protein>
<dbReference type="Gene3D" id="2.20.25.10">
    <property type="match status" value="1"/>
</dbReference>
<dbReference type="InterPro" id="IPR004624">
    <property type="entry name" value="YjdM"/>
</dbReference>
<dbReference type="Proteomes" id="UP000254707">
    <property type="component" value="Unassembled WGS sequence"/>
</dbReference>
<comment type="similarity">
    <text evidence="1">Belongs to the YjdM family.</text>
</comment>